<keyword evidence="3" id="KW-1185">Reference proteome</keyword>
<evidence type="ECO:0000256" key="1">
    <source>
        <dbReference type="SAM" id="MobiDB-lite"/>
    </source>
</evidence>
<keyword evidence="2" id="KW-0614">Plasmid</keyword>
<evidence type="ECO:0000313" key="2">
    <source>
        <dbReference type="EMBL" id="AJD43986.1"/>
    </source>
</evidence>
<evidence type="ECO:0000313" key="3">
    <source>
        <dbReference type="Proteomes" id="UP000031368"/>
    </source>
</evidence>
<protein>
    <submittedName>
        <fullName evidence="2">Uncharacterized protein</fullName>
    </submittedName>
</protein>
<feature type="region of interest" description="Disordered" evidence="1">
    <location>
        <begin position="1"/>
        <end position="40"/>
    </location>
</feature>
<sequence>MEDGEAVDRTPRFGRTKGRTGSRPAGLSLSASETSRNGLISVDRNSPVVARFGKPWN</sequence>
<dbReference type="KEGG" id="rga:RGR602_PB00457"/>
<dbReference type="EMBL" id="CP006879">
    <property type="protein sequence ID" value="AJD43986.1"/>
    <property type="molecule type" value="Genomic_DNA"/>
</dbReference>
<organism evidence="2 3">
    <name type="scientific">Rhizobium gallicum bv. gallicum R602sp</name>
    <dbReference type="NCBI Taxonomy" id="1041138"/>
    <lineage>
        <taxon>Bacteria</taxon>
        <taxon>Pseudomonadati</taxon>
        <taxon>Pseudomonadota</taxon>
        <taxon>Alphaproteobacteria</taxon>
        <taxon>Hyphomicrobiales</taxon>
        <taxon>Rhizobiaceae</taxon>
        <taxon>Rhizobium/Agrobacterium group</taxon>
        <taxon>Rhizobium</taxon>
    </lineage>
</organism>
<accession>A0A0B4XA63</accession>
<feature type="compositionally biased region" description="Basic and acidic residues" evidence="1">
    <location>
        <begin position="1"/>
        <end position="11"/>
    </location>
</feature>
<reference evidence="2 3" key="1">
    <citation type="submission" date="2013-11" db="EMBL/GenBank/DDBJ databases">
        <title>Complete genome sequence of Rhizobium gallicum bv. gallicum R602.</title>
        <authorList>
            <person name="Bustos P."/>
            <person name="Santamaria R.I."/>
            <person name="Lozano L."/>
            <person name="Acosta J.L."/>
            <person name="Ormeno-Orrillo E."/>
            <person name="Rogel M.A."/>
            <person name="Romero D."/>
            <person name="Cevallos M.A."/>
            <person name="Martinez-Romero E."/>
            <person name="Gonzalez V."/>
        </authorList>
    </citation>
    <scope>NUCLEOTIDE SEQUENCE [LARGE SCALE GENOMIC DNA]</scope>
    <source>
        <strain evidence="2 3">R602</strain>
        <plasmid evidence="2 3">pRgalR602b</plasmid>
    </source>
</reference>
<name>A0A0B4XA63_9HYPH</name>
<geneLocation type="plasmid" evidence="2 3">
    <name>pRgalR602b</name>
</geneLocation>
<gene>
    <name evidence="2" type="ORF">RGR602_PB00457</name>
</gene>
<feature type="compositionally biased region" description="Polar residues" evidence="1">
    <location>
        <begin position="29"/>
        <end position="38"/>
    </location>
</feature>
<dbReference type="Proteomes" id="UP000031368">
    <property type="component" value="Plasmid pRgalR602b"/>
</dbReference>
<proteinExistence type="predicted"/>
<dbReference type="AlphaFoldDB" id="A0A0B4XA63"/>
<dbReference type="HOGENOM" id="CLU_2993578_0_0_5"/>